<evidence type="ECO:0000256" key="2">
    <source>
        <dbReference type="ARBA" id="ARBA00023043"/>
    </source>
</evidence>
<organism evidence="3">
    <name type="scientific">Megavirus baoshan</name>
    <dbReference type="NCBI Taxonomy" id="2496520"/>
    <lineage>
        <taxon>Viruses</taxon>
        <taxon>Varidnaviria</taxon>
        <taxon>Bamfordvirae</taxon>
        <taxon>Nucleocytoviricota</taxon>
        <taxon>Megaviricetes</taxon>
        <taxon>Imitervirales</taxon>
        <taxon>Mimiviridae</taxon>
        <taxon>Megamimivirinae</taxon>
        <taxon>Megavirus</taxon>
        <taxon>Megavirus baoshanense</taxon>
    </lineage>
</organism>
<evidence type="ECO:0000313" key="3">
    <source>
        <dbReference type="EMBL" id="AZL89895.1"/>
    </source>
</evidence>
<dbReference type="Pfam" id="PF12796">
    <property type="entry name" value="Ank_2"/>
    <property type="match status" value="1"/>
</dbReference>
<keyword evidence="1" id="KW-0677">Repeat</keyword>
<dbReference type="SMART" id="SM00248">
    <property type="entry name" value="ANK"/>
    <property type="match status" value="5"/>
</dbReference>
<protein>
    <submittedName>
        <fullName evidence="3">Ankyrin repeat protein</fullName>
    </submittedName>
</protein>
<gene>
    <name evidence="3" type="ORF">Mb0294</name>
</gene>
<keyword evidence="2" id="KW-0040">ANK repeat</keyword>
<evidence type="ECO:0000256" key="1">
    <source>
        <dbReference type="ARBA" id="ARBA00022737"/>
    </source>
</evidence>
<dbReference type="SUPFAM" id="SSF48403">
    <property type="entry name" value="Ankyrin repeat"/>
    <property type="match status" value="1"/>
</dbReference>
<dbReference type="InterPro" id="IPR036770">
    <property type="entry name" value="Ankyrin_rpt-contain_sf"/>
</dbReference>
<accession>A0A3Q8U933</accession>
<dbReference type="InterPro" id="IPR002110">
    <property type="entry name" value="Ankyrin_rpt"/>
</dbReference>
<dbReference type="PANTHER" id="PTHR24198:SF165">
    <property type="entry name" value="ANKYRIN REPEAT-CONTAINING PROTEIN-RELATED"/>
    <property type="match status" value="1"/>
</dbReference>
<dbReference type="Gene3D" id="1.25.40.20">
    <property type="entry name" value="Ankyrin repeat-containing domain"/>
    <property type="match status" value="2"/>
</dbReference>
<name>A0A3Q8U933_9VIRU</name>
<dbReference type="PANTHER" id="PTHR24198">
    <property type="entry name" value="ANKYRIN REPEAT AND PROTEIN KINASE DOMAIN-CONTAINING PROTEIN"/>
    <property type="match status" value="1"/>
</dbReference>
<sequence length="287" mass="33258">MNLIHQNNLSQLQTILDNNDFDLFRLSLSEFIKTQFDCVDILYILIRRNKLIFINILYQECMQNNSANSDYVILSLARDNHYDILRYMIDLGADLHTKTNPGRALVEACVNGNTQIIELLLQYGVMVESNTSSIFCHAYGKNDIIVINLLLNYLDIEILKEEFYDACKYADIEIIKLFIDRGININCCPKKIFDHVIYNHNAKVFELLLDNGLELNYEDDYIISIIRYIIVDGRVSFINILINDGFDLSCLNKYAEKKIPRSFSRDEMTNILMNNGVDAVNILKLLN</sequence>
<dbReference type="EMBL" id="MH046811">
    <property type="protein sequence ID" value="AZL89895.1"/>
    <property type="molecule type" value="Genomic_DNA"/>
</dbReference>
<proteinExistence type="predicted"/>
<reference evidence="3" key="1">
    <citation type="submission" date="2018-03" db="EMBL/GenBank/DDBJ databases">
        <title>Draft genome sequences of Megaviruse, new member of the family Mimiviridae isolated from water in Shanghai, China.</title>
        <authorList>
            <person name="Xia Y."/>
        </authorList>
    </citation>
    <scope>NUCLEOTIDE SEQUENCE</scope>
    <source>
        <strain evidence="3">SH</strain>
    </source>
</reference>